<sequence length="29" mass="3582">MEHPRSELVDRFFGAHPKQVKQRKKQFQE</sequence>
<evidence type="ECO:0000256" key="1">
    <source>
        <dbReference type="SAM" id="MobiDB-lite"/>
    </source>
</evidence>
<evidence type="ECO:0000313" key="2">
    <source>
        <dbReference type="EMBL" id="KIX13939.1"/>
    </source>
</evidence>
<feature type="compositionally biased region" description="Basic residues" evidence="1">
    <location>
        <begin position="18"/>
        <end position="29"/>
    </location>
</feature>
<dbReference type="EMBL" id="AZAC01000014">
    <property type="protein sequence ID" value="KIX13939.1"/>
    <property type="molecule type" value="Genomic_DNA"/>
</dbReference>
<organism evidence="2 3">
    <name type="scientific">Dethiosulfatarculus sandiegensis</name>
    <dbReference type="NCBI Taxonomy" id="1429043"/>
    <lineage>
        <taxon>Bacteria</taxon>
        <taxon>Pseudomonadati</taxon>
        <taxon>Thermodesulfobacteriota</taxon>
        <taxon>Desulfarculia</taxon>
        <taxon>Desulfarculales</taxon>
        <taxon>Desulfarculaceae</taxon>
        <taxon>Dethiosulfatarculus</taxon>
    </lineage>
</organism>
<reference evidence="2 3" key="1">
    <citation type="submission" date="2013-11" db="EMBL/GenBank/DDBJ databases">
        <title>Metagenomic analysis of a methanogenic consortium involved in long chain n-alkane degradation.</title>
        <authorList>
            <person name="Davidova I.A."/>
            <person name="Callaghan A.V."/>
            <person name="Wawrik B."/>
            <person name="Pruitt S."/>
            <person name="Marks C."/>
            <person name="Duncan K.E."/>
            <person name="Suflita J.M."/>
        </authorList>
    </citation>
    <scope>NUCLEOTIDE SEQUENCE [LARGE SCALE GENOMIC DNA]</scope>
    <source>
        <strain evidence="2 3">SPR</strain>
    </source>
</reference>
<accession>A0A0D2J6Y7</accession>
<gene>
    <name evidence="2" type="ORF">X474_12365</name>
</gene>
<dbReference type="Proteomes" id="UP000032233">
    <property type="component" value="Unassembled WGS sequence"/>
</dbReference>
<evidence type="ECO:0000313" key="3">
    <source>
        <dbReference type="Proteomes" id="UP000032233"/>
    </source>
</evidence>
<proteinExistence type="predicted"/>
<dbReference type="STRING" id="1429043.X474_12365"/>
<feature type="compositionally biased region" description="Basic and acidic residues" evidence="1">
    <location>
        <begin position="1"/>
        <end position="10"/>
    </location>
</feature>
<keyword evidence="3" id="KW-1185">Reference proteome</keyword>
<dbReference type="InParanoid" id="A0A0D2J6Y7"/>
<name>A0A0D2J6Y7_9BACT</name>
<dbReference type="AlphaFoldDB" id="A0A0D2J6Y7"/>
<comment type="caution">
    <text evidence="2">The sequence shown here is derived from an EMBL/GenBank/DDBJ whole genome shotgun (WGS) entry which is preliminary data.</text>
</comment>
<protein>
    <submittedName>
        <fullName evidence="2">Uncharacterized protein</fullName>
    </submittedName>
</protein>
<feature type="region of interest" description="Disordered" evidence="1">
    <location>
        <begin position="1"/>
        <end position="29"/>
    </location>
</feature>